<dbReference type="Proteomes" id="UP000183924">
    <property type="component" value="Unassembled WGS sequence"/>
</dbReference>
<dbReference type="InterPro" id="IPR012902">
    <property type="entry name" value="N_methyl_site"/>
</dbReference>
<keyword evidence="2" id="KW-0488">Methylation</keyword>
<keyword evidence="3" id="KW-1133">Transmembrane helix</keyword>
<comment type="similarity">
    <text evidence="1">Belongs to the N-Me-Phe pilin family.</text>
</comment>
<dbReference type="SUPFAM" id="SSF54523">
    <property type="entry name" value="Pili subunits"/>
    <property type="match status" value="1"/>
</dbReference>
<dbReference type="PANTHER" id="PTHR30093">
    <property type="entry name" value="GENERAL SECRETION PATHWAY PROTEIN G"/>
    <property type="match status" value="1"/>
</dbReference>
<dbReference type="Gene3D" id="3.30.700.10">
    <property type="entry name" value="Glycoprotein, Type 4 Pilin"/>
    <property type="match status" value="1"/>
</dbReference>
<dbReference type="PANTHER" id="PTHR30093:SF34">
    <property type="entry name" value="PREPILIN PEPTIDASE-DEPENDENT PROTEIN D"/>
    <property type="match status" value="1"/>
</dbReference>
<sequence>MYLIKGKQKGLTLLELMIVIAIIGILAAIAIPSYQNYSNRAKFAEIIQATAPFKLAITTCVHEHDNLVACGTPGQNGIPDNFKSENQTKGYVATVEVGKSAQIIATSQRIRINKIDHFTYILTPIDQTDGQLRWDVSGTCIQAGLCKAE</sequence>
<protein>
    <submittedName>
        <fullName evidence="4">Pilus assembly protein TapA</fullName>
    </submittedName>
</protein>
<evidence type="ECO:0000256" key="3">
    <source>
        <dbReference type="SAM" id="Phobius"/>
    </source>
</evidence>
<dbReference type="OrthoDB" id="115249at2"/>
<dbReference type="GO" id="GO:0044096">
    <property type="term" value="C:type IV pilus"/>
    <property type="evidence" value="ECO:0007669"/>
    <property type="project" value="TreeGrafter"/>
</dbReference>
<evidence type="ECO:0000256" key="1">
    <source>
        <dbReference type="ARBA" id="ARBA00005233"/>
    </source>
</evidence>
<dbReference type="Pfam" id="PF07963">
    <property type="entry name" value="N_methyl"/>
    <property type="match status" value="1"/>
</dbReference>
<dbReference type="PROSITE" id="PS00409">
    <property type="entry name" value="PROKAR_NTER_METHYL"/>
    <property type="match status" value="1"/>
</dbReference>
<keyword evidence="5" id="KW-1185">Reference proteome</keyword>
<evidence type="ECO:0000313" key="4">
    <source>
        <dbReference type="EMBL" id="OIZ95781.1"/>
    </source>
</evidence>
<evidence type="ECO:0000256" key="2">
    <source>
        <dbReference type="ARBA" id="ARBA00022481"/>
    </source>
</evidence>
<name>A0A1J8PKX2_9COXI</name>
<keyword evidence="3" id="KW-0812">Transmembrane</keyword>
<organism evidence="4 5">
    <name type="scientific">Candidatus Rickettsiella isopodorum</name>
    <dbReference type="NCBI Taxonomy" id="1225476"/>
    <lineage>
        <taxon>Bacteria</taxon>
        <taxon>Pseudomonadati</taxon>
        <taxon>Pseudomonadota</taxon>
        <taxon>Gammaproteobacteria</taxon>
        <taxon>Legionellales</taxon>
        <taxon>Coxiellaceae</taxon>
        <taxon>Rickettsiella</taxon>
    </lineage>
</organism>
<reference evidence="4 5" key="1">
    <citation type="submission" date="2016-03" db="EMBL/GenBank/DDBJ databases">
        <title>Comparative genomics of Rickettsiella.</title>
        <authorList>
            <person name="Chandler C."/>
            <person name="Wang Y."/>
        </authorList>
    </citation>
    <scope>NUCLEOTIDE SEQUENCE [LARGE SCALE GENOMIC DNA]</scope>
    <source>
        <strain evidence="4 5">RCFS May 2013</strain>
    </source>
</reference>
<dbReference type="RefSeq" id="WP_071662004.1">
    <property type="nucleotide sequence ID" value="NZ_LUKY01000029.1"/>
</dbReference>
<dbReference type="InterPro" id="IPR045584">
    <property type="entry name" value="Pilin-like"/>
</dbReference>
<accession>A0A1J8PKX2</accession>
<feature type="transmembrane region" description="Helical" evidence="3">
    <location>
        <begin position="12"/>
        <end position="34"/>
    </location>
</feature>
<evidence type="ECO:0000313" key="5">
    <source>
        <dbReference type="Proteomes" id="UP000183924"/>
    </source>
</evidence>
<dbReference type="STRING" id="1225476.A1D18_01225"/>
<dbReference type="NCBIfam" id="TIGR02532">
    <property type="entry name" value="IV_pilin_GFxxxE"/>
    <property type="match status" value="1"/>
</dbReference>
<dbReference type="EMBL" id="LUKY01000029">
    <property type="protein sequence ID" value="OIZ95781.1"/>
    <property type="molecule type" value="Genomic_DNA"/>
</dbReference>
<proteinExistence type="inferred from homology"/>
<dbReference type="AlphaFoldDB" id="A0A1J8PKX2"/>
<comment type="caution">
    <text evidence="4">The sequence shown here is derived from an EMBL/GenBank/DDBJ whole genome shotgun (WGS) entry which is preliminary data.</text>
</comment>
<keyword evidence="3" id="KW-0472">Membrane</keyword>
<dbReference type="GO" id="GO:0043107">
    <property type="term" value="P:type IV pilus-dependent motility"/>
    <property type="evidence" value="ECO:0007669"/>
    <property type="project" value="TreeGrafter"/>
</dbReference>
<gene>
    <name evidence="4" type="ORF">A1D18_01225</name>
</gene>